<evidence type="ECO:0000313" key="21">
    <source>
        <dbReference type="EMBL" id="KAF2071270.1"/>
    </source>
</evidence>
<dbReference type="PANTHER" id="PTHR18867">
    <property type="entry name" value="RAD50"/>
    <property type="match status" value="1"/>
</dbReference>
<organism evidence="21 22">
    <name type="scientific">Polysphondylium violaceum</name>
    <dbReference type="NCBI Taxonomy" id="133409"/>
    <lineage>
        <taxon>Eukaryota</taxon>
        <taxon>Amoebozoa</taxon>
        <taxon>Evosea</taxon>
        <taxon>Eumycetozoa</taxon>
        <taxon>Dictyostelia</taxon>
        <taxon>Dictyosteliales</taxon>
        <taxon>Dictyosteliaceae</taxon>
        <taxon>Polysphondylium</taxon>
    </lineage>
</organism>
<evidence type="ECO:0000256" key="18">
    <source>
        <dbReference type="ARBA" id="ARBA00049360"/>
    </source>
</evidence>
<keyword evidence="9" id="KW-0227">DNA damage</keyword>
<evidence type="ECO:0000256" key="15">
    <source>
        <dbReference type="ARBA" id="ARBA00023204"/>
    </source>
</evidence>
<evidence type="ECO:0000256" key="10">
    <source>
        <dbReference type="ARBA" id="ARBA00022801"/>
    </source>
</evidence>
<evidence type="ECO:0000256" key="17">
    <source>
        <dbReference type="ARBA" id="ARBA00023254"/>
    </source>
</evidence>
<evidence type="ECO:0000256" key="3">
    <source>
        <dbReference type="ARBA" id="ARBA00004286"/>
    </source>
</evidence>
<evidence type="ECO:0000256" key="4">
    <source>
        <dbReference type="ARBA" id="ARBA00009439"/>
    </source>
</evidence>
<comment type="caution">
    <text evidence="21">The sequence shown here is derived from an EMBL/GenBank/DDBJ whole genome shotgun (WGS) entry which is preliminary data.</text>
</comment>
<dbReference type="GO" id="GO:0043047">
    <property type="term" value="F:single-stranded telomeric DNA binding"/>
    <property type="evidence" value="ECO:0007669"/>
    <property type="project" value="TreeGrafter"/>
</dbReference>
<evidence type="ECO:0000256" key="6">
    <source>
        <dbReference type="ARBA" id="ARBA00022454"/>
    </source>
</evidence>
<name>A0A8J4PR04_9MYCE</name>
<evidence type="ECO:0000313" key="22">
    <source>
        <dbReference type="Proteomes" id="UP000695562"/>
    </source>
</evidence>
<evidence type="ECO:0000256" key="11">
    <source>
        <dbReference type="ARBA" id="ARBA00022833"/>
    </source>
</evidence>
<dbReference type="EMBL" id="AJWJ01000394">
    <property type="protein sequence ID" value="KAF2071270.1"/>
    <property type="molecule type" value="Genomic_DNA"/>
</dbReference>
<dbReference type="PANTHER" id="PTHR18867:SF12">
    <property type="entry name" value="DNA REPAIR PROTEIN RAD50"/>
    <property type="match status" value="1"/>
</dbReference>
<evidence type="ECO:0000259" key="20">
    <source>
        <dbReference type="Pfam" id="PF13476"/>
    </source>
</evidence>
<keyword evidence="22" id="KW-1185">Reference proteome</keyword>
<protein>
    <recommendedName>
        <fullName evidence="5">DNA repair protein RAD50</fullName>
    </recommendedName>
</protein>
<evidence type="ECO:0000256" key="7">
    <source>
        <dbReference type="ARBA" id="ARBA00022723"/>
    </source>
</evidence>
<keyword evidence="12" id="KW-0067">ATP-binding</keyword>
<dbReference type="Gene3D" id="3.40.50.300">
    <property type="entry name" value="P-loop containing nucleotide triphosphate hydrolases"/>
    <property type="match status" value="2"/>
</dbReference>
<dbReference type="GO" id="GO:0006302">
    <property type="term" value="P:double-strand break repair"/>
    <property type="evidence" value="ECO:0007669"/>
    <property type="project" value="UniProtKB-ARBA"/>
</dbReference>
<dbReference type="GO" id="GO:0005524">
    <property type="term" value="F:ATP binding"/>
    <property type="evidence" value="ECO:0007669"/>
    <property type="project" value="UniProtKB-KW"/>
</dbReference>
<keyword evidence="13" id="KW-0460">Magnesium</keyword>
<comment type="subcellular location">
    <subcellularLocation>
        <location evidence="3">Chromosome</location>
    </subcellularLocation>
    <subcellularLocation>
        <location evidence="2">Nucleus</location>
    </subcellularLocation>
</comment>
<evidence type="ECO:0000256" key="2">
    <source>
        <dbReference type="ARBA" id="ARBA00004123"/>
    </source>
</evidence>
<dbReference type="FunFam" id="3.40.50.300:FF:000593">
    <property type="entry name" value="DNA repair protein RAD50"/>
    <property type="match status" value="1"/>
</dbReference>
<accession>A0A8J4PR04</accession>
<gene>
    <name evidence="21" type="ORF">CYY_007407</name>
</gene>
<keyword evidence="14 19" id="KW-0175">Coiled coil</keyword>
<evidence type="ECO:0000256" key="1">
    <source>
        <dbReference type="ARBA" id="ARBA00001947"/>
    </source>
</evidence>
<feature type="coiled-coil region" evidence="19">
    <location>
        <begin position="810"/>
        <end position="861"/>
    </location>
</feature>
<evidence type="ECO:0000256" key="5">
    <source>
        <dbReference type="ARBA" id="ARBA00017893"/>
    </source>
</evidence>
<evidence type="ECO:0000256" key="19">
    <source>
        <dbReference type="SAM" id="Coils"/>
    </source>
</evidence>
<dbReference type="InterPro" id="IPR004584">
    <property type="entry name" value="Rad50_eukaryotes"/>
</dbReference>
<dbReference type="InterPro" id="IPR038729">
    <property type="entry name" value="Rad50/SbcC_AAA"/>
</dbReference>
<dbReference type="GO" id="GO:0016887">
    <property type="term" value="F:ATP hydrolysis activity"/>
    <property type="evidence" value="ECO:0007669"/>
    <property type="project" value="InterPro"/>
</dbReference>
<keyword evidence="15" id="KW-0234">DNA repair</keyword>
<keyword evidence="7" id="KW-0479">Metal-binding</keyword>
<dbReference type="GO" id="GO:0046872">
    <property type="term" value="F:metal ion binding"/>
    <property type="evidence" value="ECO:0007669"/>
    <property type="project" value="UniProtKB-KW"/>
</dbReference>
<keyword evidence="16" id="KW-0539">Nucleus</keyword>
<feature type="coiled-coil region" evidence="19">
    <location>
        <begin position="315"/>
        <end position="349"/>
    </location>
</feature>
<sequence length="1316" mass="152369">MSSVEKLLVQGIRSFNPKDSSVVDFYTPLTLIVGSNGAGKTTIIECLRYATTGETPPNCSNGQAFIHDTKIAGETEVKAQIKLKFKSPNGKPIVAVRSLSLIQKLHKQEYKQIDSSLQSYNSEGQKVSKSFRCSDLDKEIPELMGISKAILKHVIFCHQEESNWPLSESSKLKVKFDEIFAAVKYTKALKAIKDKRKSLTALVKEYKLKLETIESNREHYIRNKNEKVKMENQLVEVAKKLEQMKIEMIDKQNLMESAKKVEDKISSLRNEVSVLEARKVEMEKVKNQLFQSLPEVLNETDEELLFMSNTFGDELATMLKLEKELSDNLMRLNQEKEEINRKLSDNNTEFGRLQAMVDQKNEIIENRDKQISEFITRYKMQDLSQITPPYQNEDVDRFLSLVSEKLKVLTASLTKIERQSKENLSKIQSEISEHRIEHQKISERISNQNNQIVGFEKKIKDLDNEVSQHTHSPDKLLFLEKQIKQEQQLLDEMEKELEEAQLEVSIRNLNNEKIQIEKDLENCRQVLKLLNLQSSSMARLNVKKENIESKSKIINQQLTEHTPMLNKLFGKELTHDELQNSNQLLTNIKQLIQSTKVNIESQKNICSLSKEHYHRTKSEKKLLLDQLAKKEDSLKEVNKRLDSNSIIFGVDYADKDINQEIEKKEHLLHQLEKSFILLESEDILYKEYALKAQEDHRCSLCKTDINDSELDLFVNNLKSHSDDIPSKIKAIKSQMQEIQNILSKITVIKPDFLLKKELLLAIPDISVSIKQVSEGLEISESTDVQESNVLSLLQETLKSSESLLLSIQSIHNIREEIKNIGQEILQEEIQILKNTNDPRSLEEIEKEIDFQSNSLKLVNTELERISNSFSKQNSNILEKKSNLINLKNQLTNIKSSSGIIERILNTKQEMLENIENSQKFIQENELLVQEKYKIIEDLKQNLANEEGSFEKKQTILQKEKNLFSTKIESIKFDQSKLSDASSCKERLFSMDQETNQLKSKLETIQNDYNIGDQTVQDIRKDLSQHNNIKRAIQDNIAYRQQNSNIDTINKQILRKKEHISQISTQENLPNTAELVREMNSLKTKYDTMMGQTSILTNQIENYAKELKRDYYNNIDEVYRDLRLKVESTEIIGSDLDKYYKALDKSLMKYHNLKMDEINKTIKELWLSTYRGNDIDTIEIRSEEGTAANKSINYRVVMIKGNVELDMRGRCSAGQKVLACLVIRMALAENFCINCGILALDEPTSNLDRANIESFANALINIIEVRKNQKSFQLIIITHDEEFVQYLSRGNFTDYYWRVTKNDKQHSHIERKEISDL</sequence>
<dbReference type="GO" id="GO:0000722">
    <property type="term" value="P:telomere maintenance via recombination"/>
    <property type="evidence" value="ECO:0007669"/>
    <property type="project" value="UniProtKB-ARBA"/>
</dbReference>
<dbReference type="Proteomes" id="UP000695562">
    <property type="component" value="Unassembled WGS sequence"/>
</dbReference>
<dbReference type="GO" id="GO:0030870">
    <property type="term" value="C:Mre11 complex"/>
    <property type="evidence" value="ECO:0007669"/>
    <property type="project" value="InterPro"/>
</dbReference>
<dbReference type="OrthoDB" id="18797at2759"/>
<dbReference type="Pfam" id="PF13476">
    <property type="entry name" value="AAA_23"/>
    <property type="match status" value="1"/>
</dbReference>
<comment type="cofactor">
    <cofactor evidence="1">
        <name>Zn(2+)</name>
        <dbReference type="ChEBI" id="CHEBI:29105"/>
    </cofactor>
</comment>
<feature type="coiled-coil region" evidence="19">
    <location>
        <begin position="620"/>
        <end position="681"/>
    </location>
</feature>
<dbReference type="InterPro" id="IPR027417">
    <property type="entry name" value="P-loop_NTPase"/>
</dbReference>
<evidence type="ECO:0000256" key="12">
    <source>
        <dbReference type="ARBA" id="ARBA00022840"/>
    </source>
</evidence>
<comment type="catalytic activity">
    <reaction evidence="18">
        <text>ATP + H2O = ADP + phosphate + H(+)</text>
        <dbReference type="Rhea" id="RHEA:13065"/>
        <dbReference type="ChEBI" id="CHEBI:15377"/>
        <dbReference type="ChEBI" id="CHEBI:15378"/>
        <dbReference type="ChEBI" id="CHEBI:30616"/>
        <dbReference type="ChEBI" id="CHEBI:43474"/>
        <dbReference type="ChEBI" id="CHEBI:456216"/>
    </reaction>
</comment>
<feature type="coiled-coil region" evidence="19">
    <location>
        <begin position="189"/>
        <end position="285"/>
    </location>
</feature>
<proteinExistence type="inferred from homology"/>
<feature type="coiled-coil region" evidence="19">
    <location>
        <begin position="424"/>
        <end position="557"/>
    </location>
</feature>
<dbReference type="SUPFAM" id="SSF52540">
    <property type="entry name" value="P-loop containing nucleoside triphosphate hydrolases"/>
    <property type="match status" value="1"/>
</dbReference>
<feature type="domain" description="Rad50/SbcC-type AAA" evidence="20">
    <location>
        <begin position="6"/>
        <end position="242"/>
    </location>
</feature>
<dbReference type="GO" id="GO:0070192">
    <property type="term" value="P:chromosome organization involved in meiotic cell cycle"/>
    <property type="evidence" value="ECO:0007669"/>
    <property type="project" value="TreeGrafter"/>
</dbReference>
<evidence type="ECO:0000256" key="9">
    <source>
        <dbReference type="ARBA" id="ARBA00022763"/>
    </source>
</evidence>
<comment type="similarity">
    <text evidence="4">Belongs to the SMC family. RAD50 subfamily.</text>
</comment>
<keyword evidence="11" id="KW-0862">Zinc</keyword>
<dbReference type="NCBIfam" id="TIGR00606">
    <property type="entry name" value="rad50"/>
    <property type="match status" value="1"/>
</dbReference>
<keyword evidence="10" id="KW-0378">Hydrolase</keyword>
<dbReference type="GO" id="GO:0051880">
    <property type="term" value="F:G-quadruplex DNA binding"/>
    <property type="evidence" value="ECO:0007669"/>
    <property type="project" value="TreeGrafter"/>
</dbReference>
<evidence type="ECO:0000256" key="8">
    <source>
        <dbReference type="ARBA" id="ARBA00022741"/>
    </source>
</evidence>
<keyword evidence="8" id="KW-0547">Nucleotide-binding</keyword>
<evidence type="ECO:0000256" key="13">
    <source>
        <dbReference type="ARBA" id="ARBA00022842"/>
    </source>
</evidence>
<keyword evidence="17" id="KW-0469">Meiosis</keyword>
<reference evidence="21" key="1">
    <citation type="submission" date="2020-01" db="EMBL/GenBank/DDBJ databases">
        <title>Development of genomics and gene disruption for Polysphondylium violaceum indicates a role for the polyketide synthase stlB in stalk morphogenesis.</title>
        <authorList>
            <person name="Narita B."/>
            <person name="Kawabe Y."/>
            <person name="Kin K."/>
            <person name="Saito T."/>
            <person name="Gibbs R."/>
            <person name="Kuspa A."/>
            <person name="Muzny D."/>
            <person name="Queller D."/>
            <person name="Richards S."/>
            <person name="Strassman J."/>
            <person name="Sucgang R."/>
            <person name="Worley K."/>
            <person name="Schaap P."/>
        </authorList>
    </citation>
    <scope>NUCLEOTIDE SEQUENCE</scope>
    <source>
        <strain evidence="21">QSvi11</strain>
    </source>
</reference>
<dbReference type="GO" id="GO:0003691">
    <property type="term" value="F:double-stranded telomeric DNA binding"/>
    <property type="evidence" value="ECO:0007669"/>
    <property type="project" value="TreeGrafter"/>
</dbReference>
<dbReference type="GO" id="GO:0007004">
    <property type="term" value="P:telomere maintenance via telomerase"/>
    <property type="evidence" value="ECO:0007669"/>
    <property type="project" value="TreeGrafter"/>
</dbReference>
<keyword evidence="6" id="KW-0158">Chromosome</keyword>
<evidence type="ECO:0000256" key="14">
    <source>
        <dbReference type="ARBA" id="ARBA00023054"/>
    </source>
</evidence>
<dbReference type="GO" id="GO:0000794">
    <property type="term" value="C:condensed nuclear chromosome"/>
    <property type="evidence" value="ECO:0007669"/>
    <property type="project" value="TreeGrafter"/>
</dbReference>
<evidence type="ECO:0000256" key="16">
    <source>
        <dbReference type="ARBA" id="ARBA00023242"/>
    </source>
</evidence>